<reference evidence="1" key="1">
    <citation type="submission" date="2021-08" db="EMBL/GenBank/DDBJ databases">
        <title>The first chromosome-level gecko genome reveals the dynamic sex chromosomes of Neotropical dwarf geckos (Sphaerodactylidae: Sphaerodactylus).</title>
        <authorList>
            <person name="Pinto B.J."/>
            <person name="Keating S.E."/>
            <person name="Gamble T."/>
        </authorList>
    </citation>
    <scope>NUCLEOTIDE SEQUENCE</scope>
    <source>
        <strain evidence="1">TG3544</strain>
    </source>
</reference>
<protein>
    <submittedName>
        <fullName evidence="1">Uncharacterized protein</fullName>
    </submittedName>
</protein>
<keyword evidence="2" id="KW-1185">Reference proteome</keyword>
<dbReference type="Proteomes" id="UP000827872">
    <property type="component" value="Linkage Group LG02"/>
</dbReference>
<gene>
    <name evidence="1" type="ORF">K3G42_029054</name>
</gene>
<name>A0ACB8G4D3_9SAUR</name>
<evidence type="ECO:0000313" key="2">
    <source>
        <dbReference type="Proteomes" id="UP000827872"/>
    </source>
</evidence>
<dbReference type="EMBL" id="CM037615">
    <property type="protein sequence ID" value="KAH8014421.1"/>
    <property type="molecule type" value="Genomic_DNA"/>
</dbReference>
<evidence type="ECO:0000313" key="1">
    <source>
        <dbReference type="EMBL" id="KAH8014421.1"/>
    </source>
</evidence>
<accession>A0ACB8G4D3</accession>
<proteinExistence type="predicted"/>
<organism evidence="1 2">
    <name type="scientific">Sphaerodactylus townsendi</name>
    <dbReference type="NCBI Taxonomy" id="933632"/>
    <lineage>
        <taxon>Eukaryota</taxon>
        <taxon>Metazoa</taxon>
        <taxon>Chordata</taxon>
        <taxon>Craniata</taxon>
        <taxon>Vertebrata</taxon>
        <taxon>Euteleostomi</taxon>
        <taxon>Lepidosauria</taxon>
        <taxon>Squamata</taxon>
        <taxon>Bifurcata</taxon>
        <taxon>Gekkota</taxon>
        <taxon>Sphaerodactylidae</taxon>
        <taxon>Sphaerodactylus</taxon>
    </lineage>
</organism>
<sequence>MSCKDHHGNTPDIPIYISTVEVMLSSSRVTPTQASKSSVWCSSFQKMPPAQILSDSAWYFPAHLSSAETMPRSDISSSGCRSSVVYSSRLDIVLAHTSKGKDFGKDNSCVNPSGIRSACPIPPYNSFCSSDAPSPLTSCKPCSGSAWSACHTSGDYVDAKQVAASFPPTTASRALPCWTSRLDVALCAIPPVSRSHSKNLHTALGPCRAETAQHGNSQCNAQLSNLHASVKFYISTCSIAIKPFRTHPQRSSHAYSSLVLPQFKKFSSASNGFPVESQMAHHAIPSTASEDLHITQFHVTSTSGSGLPQQTVSKEIWISPTSVSKRDNPVSQRPAARGHLDPNLVVFQNNYSSNKNFERTSSPGIISTHHNVSKITLILATPWTSFPIQVIREFRKNPAPSILIRTSGTDTVGQSFHCGRLGSGFSLSINPACYPKLLPSQQNRANSESKSFQEPGTISGNANQDTVVSTVQACATNAASDRADESAWCPSISVKIASFGTGRKVNYLKSSDFRNTVDEVEQQIKKHEAFEKLMASQDEKELSLQEQVTRLQQNNGLEDASIQLKLNTIIERRRYIKELSQSRQEKLQTAFLAAVFYQNLAEAESWIEERIQKLQASPFQSLTNLSDKMKLLQKHQVFETEIAVHMDLIATVNMVSLNVFNLKFLKHSEKESFYFNLCPVYGLCKCLCESNYLYLCIKTFTSEDS</sequence>
<comment type="caution">
    <text evidence="1">The sequence shown here is derived from an EMBL/GenBank/DDBJ whole genome shotgun (WGS) entry which is preliminary data.</text>
</comment>